<name>L7FAB4_STRT8</name>
<dbReference type="PATRIC" id="fig|698760.3.peg.3203"/>
<comment type="caution">
    <text evidence="2">The sequence shown here is derived from an EMBL/GenBank/DDBJ whole genome shotgun (WGS) entry which is preliminary data.</text>
</comment>
<evidence type="ECO:0000313" key="2">
    <source>
        <dbReference type="EMBL" id="ELP68064.1"/>
    </source>
</evidence>
<accession>L7FAB4</accession>
<dbReference type="EMBL" id="AEJB01000239">
    <property type="protein sequence ID" value="ELP68064.1"/>
    <property type="molecule type" value="Genomic_DNA"/>
</dbReference>
<reference evidence="2 3" key="1">
    <citation type="journal article" date="2011" name="Plasmid">
        <title>Streptomyces turgidiscabies Car8 contains a modular pathogenicity island that shares virulence genes with other actinobacterial plant pathogens.</title>
        <authorList>
            <person name="Huguet-Tapia J.C."/>
            <person name="Badger J.H."/>
            <person name="Loria R."/>
            <person name="Pettis G.S."/>
        </authorList>
    </citation>
    <scope>NUCLEOTIDE SEQUENCE [LARGE SCALE GENOMIC DNA]</scope>
    <source>
        <strain evidence="2 3">Car8</strain>
    </source>
</reference>
<organism evidence="2 3">
    <name type="scientific">Streptomyces turgidiscabies (strain Car8)</name>
    <dbReference type="NCBI Taxonomy" id="698760"/>
    <lineage>
        <taxon>Bacteria</taxon>
        <taxon>Bacillati</taxon>
        <taxon>Actinomycetota</taxon>
        <taxon>Actinomycetes</taxon>
        <taxon>Kitasatosporales</taxon>
        <taxon>Streptomycetaceae</taxon>
        <taxon>Streptomyces</taxon>
    </lineage>
</organism>
<proteinExistence type="predicted"/>
<dbReference type="Proteomes" id="UP000010931">
    <property type="component" value="Unassembled WGS sequence"/>
</dbReference>
<dbReference type="AlphaFoldDB" id="L7FAB4"/>
<feature type="region of interest" description="Disordered" evidence="1">
    <location>
        <begin position="55"/>
        <end position="75"/>
    </location>
</feature>
<protein>
    <submittedName>
        <fullName evidence="2">Uncharacterized protein</fullName>
    </submittedName>
</protein>
<evidence type="ECO:0000256" key="1">
    <source>
        <dbReference type="SAM" id="MobiDB-lite"/>
    </source>
</evidence>
<gene>
    <name evidence="2" type="ORF">STRTUCAR8_09045</name>
</gene>
<keyword evidence="3" id="KW-1185">Reference proteome</keyword>
<evidence type="ECO:0000313" key="3">
    <source>
        <dbReference type="Proteomes" id="UP000010931"/>
    </source>
</evidence>
<sequence>MSDASSTAPHLRRALVCDEGGRGLLLIAQLIEHRGTRQHHEGEVIWAEQQIPASLGETSSAVQRGSARGTTGYRR</sequence>